<gene>
    <name evidence="6" type="ORF">AN477_08210</name>
</gene>
<keyword evidence="1" id="KW-0805">Transcription regulation</keyword>
<dbReference type="SUPFAM" id="SSF46689">
    <property type="entry name" value="Homeodomain-like"/>
    <property type="match status" value="1"/>
</dbReference>
<evidence type="ECO:0000256" key="1">
    <source>
        <dbReference type="ARBA" id="ARBA00023015"/>
    </source>
</evidence>
<dbReference type="STRING" id="471514.AN477_08210"/>
<protein>
    <recommendedName>
        <fullName evidence="5">HTH tetR-type domain-containing protein</fullName>
    </recommendedName>
</protein>
<keyword evidence="7" id="KW-1185">Reference proteome</keyword>
<accession>A0A0P9CF90</accession>
<evidence type="ECO:0000256" key="3">
    <source>
        <dbReference type="ARBA" id="ARBA00023163"/>
    </source>
</evidence>
<dbReference type="AlphaFoldDB" id="A0A0P9CF90"/>
<dbReference type="PANTHER" id="PTHR47506">
    <property type="entry name" value="TRANSCRIPTIONAL REGULATORY PROTEIN"/>
    <property type="match status" value="1"/>
</dbReference>
<comment type="caution">
    <text evidence="6">The sequence shown here is derived from an EMBL/GenBank/DDBJ whole genome shotgun (WGS) entry which is preliminary data.</text>
</comment>
<dbReference type="InterPro" id="IPR009057">
    <property type="entry name" value="Homeodomain-like_sf"/>
</dbReference>
<evidence type="ECO:0000313" key="7">
    <source>
        <dbReference type="Proteomes" id="UP000050482"/>
    </source>
</evidence>
<feature type="domain" description="HTH tetR-type" evidence="5">
    <location>
        <begin position="48"/>
        <end position="108"/>
    </location>
</feature>
<dbReference type="RefSeq" id="WP_054968685.1">
    <property type="nucleotide sequence ID" value="NZ_LJCO01000038.1"/>
</dbReference>
<keyword evidence="2 4" id="KW-0238">DNA-binding</keyword>
<reference evidence="6 7" key="1">
    <citation type="submission" date="2015-09" db="EMBL/GenBank/DDBJ databases">
        <title>Draft genome sequence of Alicyclobacillus ferrooxydans DSM 22381.</title>
        <authorList>
            <person name="Hemp J."/>
        </authorList>
    </citation>
    <scope>NUCLEOTIDE SEQUENCE [LARGE SCALE GENOMIC DNA]</scope>
    <source>
        <strain evidence="6 7">TC-34</strain>
    </source>
</reference>
<dbReference type="PANTHER" id="PTHR47506:SF3">
    <property type="entry name" value="HTH-TYPE TRANSCRIPTIONAL REGULATOR LMRA"/>
    <property type="match status" value="1"/>
</dbReference>
<dbReference type="Proteomes" id="UP000050482">
    <property type="component" value="Unassembled WGS sequence"/>
</dbReference>
<dbReference type="Pfam" id="PF17932">
    <property type="entry name" value="TetR_C_24"/>
    <property type="match status" value="1"/>
</dbReference>
<name>A0A0P9CF90_9BACL</name>
<dbReference type="InterPro" id="IPR001647">
    <property type="entry name" value="HTH_TetR"/>
</dbReference>
<dbReference type="SUPFAM" id="SSF48498">
    <property type="entry name" value="Tetracyclin repressor-like, C-terminal domain"/>
    <property type="match status" value="1"/>
</dbReference>
<organism evidence="6 7">
    <name type="scientific">Alicyclobacillus ferrooxydans</name>
    <dbReference type="NCBI Taxonomy" id="471514"/>
    <lineage>
        <taxon>Bacteria</taxon>
        <taxon>Bacillati</taxon>
        <taxon>Bacillota</taxon>
        <taxon>Bacilli</taxon>
        <taxon>Bacillales</taxon>
        <taxon>Alicyclobacillaceae</taxon>
        <taxon>Alicyclobacillus</taxon>
    </lineage>
</organism>
<dbReference type="InterPro" id="IPR036271">
    <property type="entry name" value="Tet_transcr_reg_TetR-rel_C_sf"/>
</dbReference>
<sequence length="235" mass="27073">MKDTSFGKGDEVDTDDQLYPAQAPGDTLHPFSIVHSVQSSIKDIDLLLERRETLCVVAARLFREYGYDRTTIPDLARATGMSVGSIYRYVGKKEDLLYLMLQFIAEQLEESVYPYADAPLDPWQQLKSLMSAYYRLIDRYKDHFYVALRDLRPFEDFRTHLRTQETKTLTCFAKVLSEGCARHAFADVDIDLVANNLVQVGHAWVTRSYRMTARTINDYVDGQFEFVSRALQPDT</sequence>
<dbReference type="PRINTS" id="PR00455">
    <property type="entry name" value="HTHTETR"/>
</dbReference>
<dbReference type="PROSITE" id="PS50977">
    <property type="entry name" value="HTH_TETR_2"/>
    <property type="match status" value="1"/>
</dbReference>
<dbReference type="InterPro" id="IPR041490">
    <property type="entry name" value="KstR2_TetR_C"/>
</dbReference>
<evidence type="ECO:0000256" key="2">
    <source>
        <dbReference type="ARBA" id="ARBA00023125"/>
    </source>
</evidence>
<dbReference type="Pfam" id="PF00440">
    <property type="entry name" value="TetR_N"/>
    <property type="match status" value="1"/>
</dbReference>
<dbReference type="EMBL" id="LJCO01000038">
    <property type="protein sequence ID" value="KPV44267.1"/>
    <property type="molecule type" value="Genomic_DNA"/>
</dbReference>
<dbReference type="GO" id="GO:0003677">
    <property type="term" value="F:DNA binding"/>
    <property type="evidence" value="ECO:0007669"/>
    <property type="project" value="UniProtKB-UniRule"/>
</dbReference>
<evidence type="ECO:0000313" key="6">
    <source>
        <dbReference type="EMBL" id="KPV44267.1"/>
    </source>
</evidence>
<proteinExistence type="predicted"/>
<dbReference type="PATRIC" id="fig|471514.4.peg.1941"/>
<dbReference type="OrthoDB" id="9814200at2"/>
<evidence type="ECO:0000256" key="4">
    <source>
        <dbReference type="PROSITE-ProRule" id="PRU00335"/>
    </source>
</evidence>
<dbReference type="Gene3D" id="1.10.357.10">
    <property type="entry name" value="Tetracycline Repressor, domain 2"/>
    <property type="match status" value="1"/>
</dbReference>
<dbReference type="Gene3D" id="1.10.10.60">
    <property type="entry name" value="Homeodomain-like"/>
    <property type="match status" value="1"/>
</dbReference>
<keyword evidence="3" id="KW-0804">Transcription</keyword>
<evidence type="ECO:0000259" key="5">
    <source>
        <dbReference type="PROSITE" id="PS50977"/>
    </source>
</evidence>
<feature type="DNA-binding region" description="H-T-H motif" evidence="4">
    <location>
        <begin position="71"/>
        <end position="90"/>
    </location>
</feature>